<proteinExistence type="predicted"/>
<protein>
    <submittedName>
        <fullName evidence="1">Similar to Saccharomyces cerevisiae YML091C RPM2 Protein subunit of mitochondrial RNase P</fullName>
    </submittedName>
</protein>
<accession>A0A1X7R8Q5</accession>
<sequence length="1254" mass="146195">MHPTNNRIIALKSLKYKKFAKGCHRSASSHKKPSPTFFDSSYQQYLRQNHGLVQLDSAQTQSHLPNLQPHPVIGANTNFNTVDDVLHHEDYIITSTTPNNGTNNYVSTQHYDMTISQTLSKRYYSNITNQQQSQPQNNNNNNNNNTLINDSLHIQNKDTNTSTQHKGFENDDGKVWEEDTETDLNPNEYLKVHIEQIDKCYNLKQYSRINALYQSLKRNNITVPLETYEKILESFAKRTFDVNNKNLDEKMFSLLNCYHDIINNRLKPTAKIYNIVLLQIFKNSIVAFESNNPNGLDFFKIGSELFHTVLKNNSLSKETINYYLLALNVFSGSPFKYFNNNNQNQPMALIPNLNYFKLTIIDSSALYVKDSFYFIAFINLAKITNDLSFLKDLYQEFLLLLPLDTSPSLKENQFEIYSMFITGFLESGEHTLSNKIFENLINEIKLRDGMSENIKLILSNYLISLSKLDAKKAYSLWMSFKKLRWVPEFTYDFYLQLMSNSFHDWELTKKIYDYIYPMERVFYNRGRITSTSKETNLSSYLLYPIHTEMILNSLMNYALQLNDQDVVFKLLEESTIKSFTFDTNLYSSIFKFLVSTNCTSSYLLRMIETQGDLLLNESINRQNNSNNLQFLNAITNATRNSDILEAILNMKFFDTICKNIDFNAENTTNFNIHYNGLVVLLDALWKAPKDFNSYPHYLELQSSLIIRLFDFDTYVPTEENKLTSDSEFSNFKTTLVEKFEKMATNYQRLNYDPNKVQHVVSQAVRLSNLPEETIQYFNNPGDWDKSYPLSLGSQIRNAPSTGIKDFENLSNDGYCFDYDTYKELIKHKYINQYIIEKCYEFVTVGDTDELKSLTNLIISKVSPTQIESLLFLKSAKDSTISLEKQYFFQKFMSSYLRDASLSKILRSLNHSETFPQFIAILKFPENFKSITVQAEFKESIDLIYEKLYEAREYENIVKFNDICPVLNLNILLKSAIRSGEIETYEKLFEKFNSSLSHDKLIEIKCEYLLDSLKIDETLKLCEKYKDDISCKKSKDYSTFAIFLKSFTNESSVTTDNPENTLQFSNQLSAFSSFTEVLNYYNYHSELLGDSLTPTERFQINKNVLDQMLNNIVDASNLFFENQNIPEGLMNKTDVVRQFQLKLKTFYRFKAYLKLQNYKVSELQRLLNVWSKVEPFSIDSFFNNIIETIYLKPDTTSNTLSLKHDLLWNFDKSSLKVIADDIIHAYQVIGDLPKINKVEQFKTFLDQPQTTPVIL</sequence>
<gene>
    <name evidence="1" type="ORF">KASA_0I00110G</name>
</gene>
<keyword evidence="2" id="KW-1185">Reference proteome</keyword>
<organism evidence="1 2">
    <name type="scientific">Maudiozyma saulgeensis</name>
    <dbReference type="NCBI Taxonomy" id="1789683"/>
    <lineage>
        <taxon>Eukaryota</taxon>
        <taxon>Fungi</taxon>
        <taxon>Dikarya</taxon>
        <taxon>Ascomycota</taxon>
        <taxon>Saccharomycotina</taxon>
        <taxon>Saccharomycetes</taxon>
        <taxon>Saccharomycetales</taxon>
        <taxon>Saccharomycetaceae</taxon>
        <taxon>Maudiozyma</taxon>
    </lineage>
</organism>
<evidence type="ECO:0000313" key="1">
    <source>
        <dbReference type="EMBL" id="SMN22015.1"/>
    </source>
</evidence>
<dbReference type="OrthoDB" id="185373at2759"/>
<dbReference type="Proteomes" id="UP000196158">
    <property type="component" value="Unassembled WGS sequence"/>
</dbReference>
<dbReference type="InterPro" id="IPR013888">
    <property type="entry name" value="RNase_P_Rpm2_mt"/>
</dbReference>
<dbReference type="STRING" id="1789683.A0A1X7R8Q5"/>
<evidence type="ECO:0000313" key="2">
    <source>
        <dbReference type="Proteomes" id="UP000196158"/>
    </source>
</evidence>
<reference evidence="1 2" key="1">
    <citation type="submission" date="2017-04" db="EMBL/GenBank/DDBJ databases">
        <authorList>
            <person name="Afonso C.L."/>
            <person name="Miller P.J."/>
            <person name="Scott M.A."/>
            <person name="Spackman E."/>
            <person name="Goraichik I."/>
            <person name="Dimitrov K.M."/>
            <person name="Suarez D.L."/>
            <person name="Swayne D.E."/>
        </authorList>
    </citation>
    <scope>NUCLEOTIDE SEQUENCE [LARGE SCALE GENOMIC DNA]</scope>
</reference>
<dbReference type="EMBL" id="FXLY01000010">
    <property type="protein sequence ID" value="SMN22015.1"/>
    <property type="molecule type" value="Genomic_DNA"/>
</dbReference>
<dbReference type="AlphaFoldDB" id="A0A1X7R8Q5"/>
<dbReference type="Pfam" id="PF08579">
    <property type="entry name" value="RPM2"/>
    <property type="match status" value="1"/>
</dbReference>
<name>A0A1X7R8Q5_9SACH</name>